<dbReference type="Pfam" id="PF00059">
    <property type="entry name" value="Lectin_C"/>
    <property type="match status" value="1"/>
</dbReference>
<dbReference type="PROSITE" id="PS50041">
    <property type="entry name" value="C_TYPE_LECTIN_2"/>
    <property type="match status" value="1"/>
</dbReference>
<gene>
    <name evidence="6" type="ORF">PFISCL1PPCAC_19124</name>
</gene>
<evidence type="ECO:0000259" key="4">
    <source>
        <dbReference type="PROSITE" id="PS01180"/>
    </source>
</evidence>
<keyword evidence="7" id="KW-1185">Reference proteome</keyword>
<evidence type="ECO:0000256" key="3">
    <source>
        <dbReference type="SAM" id="SignalP"/>
    </source>
</evidence>
<comment type="caution">
    <text evidence="2">Lacks conserved residue(s) required for the propagation of feature annotation.</text>
</comment>
<feature type="chain" id="PRO_5043428314" description="C-type lectin" evidence="3">
    <location>
        <begin position="17"/>
        <end position="419"/>
    </location>
</feature>
<dbReference type="InterPro" id="IPR018378">
    <property type="entry name" value="C-type_lectin_CS"/>
</dbReference>
<dbReference type="InterPro" id="IPR050976">
    <property type="entry name" value="Snaclec"/>
</dbReference>
<evidence type="ECO:0000259" key="5">
    <source>
        <dbReference type="PROSITE" id="PS50041"/>
    </source>
</evidence>
<feature type="signal peptide" evidence="3">
    <location>
        <begin position="1"/>
        <end position="16"/>
    </location>
</feature>
<feature type="domain" description="CUB" evidence="4">
    <location>
        <begin position="309"/>
        <end position="417"/>
    </location>
</feature>
<reference evidence="6" key="1">
    <citation type="submission" date="2023-10" db="EMBL/GenBank/DDBJ databases">
        <title>Genome assembly of Pristionchus species.</title>
        <authorList>
            <person name="Yoshida K."/>
            <person name="Sommer R.J."/>
        </authorList>
    </citation>
    <scope>NUCLEOTIDE SEQUENCE</scope>
    <source>
        <strain evidence="6">RS5133</strain>
    </source>
</reference>
<dbReference type="SMART" id="SM00042">
    <property type="entry name" value="CUB"/>
    <property type="match status" value="1"/>
</dbReference>
<evidence type="ECO:0000313" key="6">
    <source>
        <dbReference type="EMBL" id="GMT27827.1"/>
    </source>
</evidence>
<accession>A0AAV5WA08</accession>
<dbReference type="InterPro" id="IPR035914">
    <property type="entry name" value="Sperma_CUB_dom_sf"/>
</dbReference>
<organism evidence="6 7">
    <name type="scientific">Pristionchus fissidentatus</name>
    <dbReference type="NCBI Taxonomy" id="1538716"/>
    <lineage>
        <taxon>Eukaryota</taxon>
        <taxon>Metazoa</taxon>
        <taxon>Ecdysozoa</taxon>
        <taxon>Nematoda</taxon>
        <taxon>Chromadorea</taxon>
        <taxon>Rhabditida</taxon>
        <taxon>Rhabditina</taxon>
        <taxon>Diplogasteromorpha</taxon>
        <taxon>Diplogasteroidea</taxon>
        <taxon>Neodiplogasteridae</taxon>
        <taxon>Pristionchus</taxon>
    </lineage>
</organism>
<dbReference type="PROSITE" id="PS01180">
    <property type="entry name" value="CUB"/>
    <property type="match status" value="1"/>
</dbReference>
<evidence type="ECO:0000256" key="2">
    <source>
        <dbReference type="PROSITE-ProRule" id="PRU00059"/>
    </source>
</evidence>
<protein>
    <recommendedName>
        <fullName evidence="8">C-type lectin</fullName>
    </recommendedName>
</protein>
<dbReference type="SUPFAM" id="SSF49854">
    <property type="entry name" value="Spermadhesin, CUB domain"/>
    <property type="match status" value="1"/>
</dbReference>
<comment type="caution">
    <text evidence="6">The sequence shown here is derived from an EMBL/GenBank/DDBJ whole genome shotgun (WGS) entry which is preliminary data.</text>
</comment>
<keyword evidence="1" id="KW-1015">Disulfide bond</keyword>
<dbReference type="PANTHER" id="PTHR22991:SF40">
    <property type="entry name" value="PROTEIN CBG13490"/>
    <property type="match status" value="1"/>
</dbReference>
<evidence type="ECO:0000256" key="1">
    <source>
        <dbReference type="ARBA" id="ARBA00023157"/>
    </source>
</evidence>
<dbReference type="SUPFAM" id="SSF56436">
    <property type="entry name" value="C-type lectin-like"/>
    <property type="match status" value="2"/>
</dbReference>
<dbReference type="PANTHER" id="PTHR22991">
    <property type="entry name" value="PROTEIN CBG13490"/>
    <property type="match status" value="1"/>
</dbReference>
<feature type="domain" description="C-type lectin" evidence="5">
    <location>
        <begin position="183"/>
        <end position="299"/>
    </location>
</feature>
<dbReference type="InterPro" id="IPR016186">
    <property type="entry name" value="C-type_lectin-like/link_sf"/>
</dbReference>
<dbReference type="Proteomes" id="UP001432322">
    <property type="component" value="Unassembled WGS sequence"/>
</dbReference>
<evidence type="ECO:0000313" key="7">
    <source>
        <dbReference type="Proteomes" id="UP001432322"/>
    </source>
</evidence>
<dbReference type="AlphaFoldDB" id="A0AAV5WA08"/>
<dbReference type="InterPro" id="IPR016187">
    <property type="entry name" value="CTDL_fold"/>
</dbReference>
<name>A0AAV5WA08_9BILA</name>
<keyword evidence="3" id="KW-0732">Signal</keyword>
<sequence>MLTVALLASLLYSALATCPNGFDLMYGGECIKQDNKCYDMYAPDGASIARSNCASQRAIPVYIKSQEDNDYWLSVGRTDRAIWRGDPAYGNILLGIECSKSYPYYKWMDGSDIDFVPVGTDPTINNQCEQNGDYCMWYLNPVDGAWVKVCNQYQYVDMYCVIPKSPSPYQIDQYCGQFDINQDEDVCYQVGATPANWTEANSVCRSWGGQVASIHNTQDNSFIRRLAVNKGLINGLMLGAATNSKNVFQWVDGTSWDYQNFASGFPIDGLGGCMAMDTNNINGPWINLDCSTELPFACIRKLQQTPPRCDGTLRTEGDILFSPGFPLISAIPCDFLLEVPPGMLVEVEILFLEANSCCDHLILSEGSLGGGPVIADLTGDTNNGRKFRTKSQNIMRASWQPNGGVNVMGMMITFNAVPM</sequence>
<dbReference type="PROSITE" id="PS00615">
    <property type="entry name" value="C_TYPE_LECTIN_1"/>
    <property type="match status" value="1"/>
</dbReference>
<dbReference type="EMBL" id="BTSY01000005">
    <property type="protein sequence ID" value="GMT27827.1"/>
    <property type="molecule type" value="Genomic_DNA"/>
</dbReference>
<dbReference type="Gene3D" id="3.10.100.10">
    <property type="entry name" value="Mannose-Binding Protein A, subunit A"/>
    <property type="match status" value="2"/>
</dbReference>
<dbReference type="CDD" id="cd00037">
    <property type="entry name" value="CLECT"/>
    <property type="match status" value="1"/>
</dbReference>
<dbReference type="InterPro" id="IPR000859">
    <property type="entry name" value="CUB_dom"/>
</dbReference>
<proteinExistence type="predicted"/>
<dbReference type="SMART" id="SM00034">
    <property type="entry name" value="CLECT"/>
    <property type="match status" value="1"/>
</dbReference>
<dbReference type="InterPro" id="IPR001304">
    <property type="entry name" value="C-type_lectin-like"/>
</dbReference>
<evidence type="ECO:0008006" key="8">
    <source>
        <dbReference type="Google" id="ProtNLM"/>
    </source>
</evidence>
<dbReference type="Gene3D" id="2.60.120.290">
    <property type="entry name" value="Spermadhesin, CUB domain"/>
    <property type="match status" value="1"/>
</dbReference>